<proteinExistence type="predicted"/>
<accession>A0A7V8T009</accession>
<protein>
    <submittedName>
        <fullName evidence="2">Transposase</fullName>
    </submittedName>
</protein>
<name>A0A7V8T009_9BACT</name>
<dbReference type="AlphaFoldDB" id="A0A7V8T009"/>
<dbReference type="EMBL" id="JACDQQ010002428">
    <property type="protein sequence ID" value="MBA0088292.1"/>
    <property type="molecule type" value="Genomic_DNA"/>
</dbReference>
<dbReference type="Proteomes" id="UP000567293">
    <property type="component" value="Unassembled WGS sequence"/>
</dbReference>
<sequence>MIDAVEAGASRREAAELFDVDASTAVRWLQCWNETKCCEPKPRGGSLSPLERYAEQILALVAEQPDWTLEETVTELRKRRIRTSKSSVARFFERHRITFKKKESAGRRTAPRRRGKSASTLDA</sequence>
<dbReference type="InterPro" id="IPR009057">
    <property type="entry name" value="Homeodomain-like_sf"/>
</dbReference>
<dbReference type="Pfam" id="PF13384">
    <property type="entry name" value="HTH_23"/>
    <property type="match status" value="1"/>
</dbReference>
<evidence type="ECO:0000313" key="3">
    <source>
        <dbReference type="Proteomes" id="UP000567293"/>
    </source>
</evidence>
<comment type="caution">
    <text evidence="2">The sequence shown here is derived from an EMBL/GenBank/DDBJ whole genome shotgun (WGS) entry which is preliminary data.</text>
</comment>
<feature type="region of interest" description="Disordered" evidence="1">
    <location>
        <begin position="100"/>
        <end position="123"/>
    </location>
</feature>
<gene>
    <name evidence="2" type="ORF">HRJ53_25185</name>
</gene>
<evidence type="ECO:0000313" key="2">
    <source>
        <dbReference type="EMBL" id="MBA0088292.1"/>
    </source>
</evidence>
<dbReference type="SUPFAM" id="SSF46689">
    <property type="entry name" value="Homeodomain-like"/>
    <property type="match status" value="1"/>
</dbReference>
<reference evidence="2" key="1">
    <citation type="submission" date="2020-06" db="EMBL/GenBank/DDBJ databases">
        <title>Legume-microbial interactions unlock mineral nutrients during tropical forest succession.</title>
        <authorList>
            <person name="Epihov D.Z."/>
        </authorList>
    </citation>
    <scope>NUCLEOTIDE SEQUENCE [LARGE SCALE GENOMIC DNA]</scope>
    <source>
        <strain evidence="2">Pan2503</strain>
    </source>
</reference>
<keyword evidence="3" id="KW-1185">Reference proteome</keyword>
<evidence type="ECO:0000256" key="1">
    <source>
        <dbReference type="SAM" id="MobiDB-lite"/>
    </source>
</evidence>
<organism evidence="2 3">
    <name type="scientific">Candidatus Acidiferrum panamense</name>
    <dbReference type="NCBI Taxonomy" id="2741543"/>
    <lineage>
        <taxon>Bacteria</taxon>
        <taxon>Pseudomonadati</taxon>
        <taxon>Acidobacteriota</taxon>
        <taxon>Terriglobia</taxon>
        <taxon>Candidatus Acidiferrales</taxon>
        <taxon>Candidatus Acidiferrum</taxon>
    </lineage>
</organism>